<sequence>MARIATRALPVDGMVSLHWASLALAALLFASVAALPAHGADNPAFAHGRSLPCHGIVDGKRLQPRASDFNWPRRSDVNPAEAKDIEEIYQRLIAMSRP</sequence>
<organism evidence="2 3">
    <name type="scientific">Aliidongia dinghuensis</name>
    <dbReference type="NCBI Taxonomy" id="1867774"/>
    <lineage>
        <taxon>Bacteria</taxon>
        <taxon>Pseudomonadati</taxon>
        <taxon>Pseudomonadota</taxon>
        <taxon>Alphaproteobacteria</taxon>
        <taxon>Rhodospirillales</taxon>
        <taxon>Dongiaceae</taxon>
        <taxon>Aliidongia</taxon>
    </lineage>
</organism>
<dbReference type="RefSeq" id="WP_189046197.1">
    <property type="nucleotide sequence ID" value="NZ_BMJQ01000006.1"/>
</dbReference>
<reference evidence="2" key="2">
    <citation type="submission" date="2020-09" db="EMBL/GenBank/DDBJ databases">
        <authorList>
            <person name="Sun Q."/>
            <person name="Zhou Y."/>
        </authorList>
    </citation>
    <scope>NUCLEOTIDE SEQUENCE</scope>
    <source>
        <strain evidence="2">CGMCC 1.15725</strain>
    </source>
</reference>
<name>A0A8J3E3E2_9PROT</name>
<keyword evidence="1" id="KW-0732">Signal</keyword>
<keyword evidence="3" id="KW-1185">Reference proteome</keyword>
<dbReference type="Proteomes" id="UP000646365">
    <property type="component" value="Unassembled WGS sequence"/>
</dbReference>
<evidence type="ECO:0000313" key="2">
    <source>
        <dbReference type="EMBL" id="GGF18294.1"/>
    </source>
</evidence>
<evidence type="ECO:0000313" key="3">
    <source>
        <dbReference type="Proteomes" id="UP000646365"/>
    </source>
</evidence>
<proteinExistence type="predicted"/>
<evidence type="ECO:0000256" key="1">
    <source>
        <dbReference type="SAM" id="SignalP"/>
    </source>
</evidence>
<feature type="signal peptide" evidence="1">
    <location>
        <begin position="1"/>
        <end position="39"/>
    </location>
</feature>
<feature type="chain" id="PRO_5035194506" evidence="1">
    <location>
        <begin position="40"/>
        <end position="98"/>
    </location>
</feature>
<accession>A0A8J3E3E2</accession>
<comment type="caution">
    <text evidence="2">The sequence shown here is derived from an EMBL/GenBank/DDBJ whole genome shotgun (WGS) entry which is preliminary data.</text>
</comment>
<gene>
    <name evidence="2" type="ORF">GCM10011611_25220</name>
</gene>
<dbReference type="EMBL" id="BMJQ01000006">
    <property type="protein sequence ID" value="GGF18294.1"/>
    <property type="molecule type" value="Genomic_DNA"/>
</dbReference>
<dbReference type="AlphaFoldDB" id="A0A8J3E3E2"/>
<protein>
    <submittedName>
        <fullName evidence="2">Uncharacterized protein</fullName>
    </submittedName>
</protein>
<reference evidence="2" key="1">
    <citation type="journal article" date="2014" name="Int. J. Syst. Evol. Microbiol.">
        <title>Complete genome sequence of Corynebacterium casei LMG S-19264T (=DSM 44701T), isolated from a smear-ripened cheese.</title>
        <authorList>
            <consortium name="US DOE Joint Genome Institute (JGI-PGF)"/>
            <person name="Walter F."/>
            <person name="Albersmeier A."/>
            <person name="Kalinowski J."/>
            <person name="Ruckert C."/>
        </authorList>
    </citation>
    <scope>NUCLEOTIDE SEQUENCE</scope>
    <source>
        <strain evidence="2">CGMCC 1.15725</strain>
    </source>
</reference>